<evidence type="ECO:0000256" key="10">
    <source>
        <dbReference type="ARBA" id="ARBA00023170"/>
    </source>
</evidence>
<evidence type="ECO:0000256" key="7">
    <source>
        <dbReference type="ARBA" id="ARBA00022989"/>
    </source>
</evidence>
<evidence type="ECO:0000256" key="6">
    <source>
        <dbReference type="ARBA" id="ARBA00022925"/>
    </source>
</evidence>
<dbReference type="CDD" id="cd15242">
    <property type="entry name" value="7tm_Proteorhodopsin"/>
    <property type="match status" value="1"/>
</dbReference>
<accession>A0A4Q7E4T5</accession>
<dbReference type="InterPro" id="IPR001425">
    <property type="entry name" value="Arc/bac/fun_rhodopsins"/>
</dbReference>
<keyword evidence="8 12" id="KW-0157">Chromophore</keyword>
<evidence type="ECO:0000256" key="4">
    <source>
        <dbReference type="ARBA" id="ARBA00022606"/>
    </source>
</evidence>
<feature type="transmembrane region" description="Helical" evidence="14">
    <location>
        <begin position="102"/>
        <end position="120"/>
    </location>
</feature>
<comment type="PTM">
    <text evidence="12">Contains one covalently linked retinal chromophore.</text>
</comment>
<dbReference type="PROSITE" id="PS00950">
    <property type="entry name" value="BACTERIAL_OPSIN_1"/>
    <property type="match status" value="1"/>
</dbReference>
<dbReference type="Pfam" id="PF01036">
    <property type="entry name" value="Bac_rhodopsin"/>
    <property type="match status" value="1"/>
</dbReference>
<evidence type="ECO:0000256" key="14">
    <source>
        <dbReference type="SAM" id="Phobius"/>
    </source>
</evidence>
<dbReference type="InterPro" id="IPR017402">
    <property type="entry name" value="Proteorhodopsin"/>
</dbReference>
<protein>
    <submittedName>
        <fullName evidence="15">Xanthorhodopsin</fullName>
    </submittedName>
</protein>
<evidence type="ECO:0000256" key="13">
    <source>
        <dbReference type="SAM" id="MobiDB-lite"/>
    </source>
</evidence>
<name>A0A4Q7E4T5_9CYAN</name>
<dbReference type="GO" id="GO:0009881">
    <property type="term" value="F:photoreceptor activity"/>
    <property type="evidence" value="ECO:0007669"/>
    <property type="project" value="UniProtKB-KW"/>
</dbReference>
<feature type="transmembrane region" description="Helical" evidence="14">
    <location>
        <begin position="196"/>
        <end position="221"/>
    </location>
</feature>
<keyword evidence="10" id="KW-0675">Receptor</keyword>
<dbReference type="PANTHER" id="PTHR28286:SF2">
    <property type="entry name" value="BACTERIORHODOPSIN _OPSIN, NOPA (EUROFUNG)"/>
    <property type="match status" value="1"/>
</dbReference>
<dbReference type="AlphaFoldDB" id="A0A4Q7E4T5"/>
<dbReference type="PANTHER" id="PTHR28286">
    <property type="match status" value="1"/>
</dbReference>
<evidence type="ECO:0000256" key="3">
    <source>
        <dbReference type="ARBA" id="ARBA00022543"/>
    </source>
</evidence>
<keyword evidence="5 14" id="KW-0812">Transmembrane</keyword>
<evidence type="ECO:0000313" key="16">
    <source>
        <dbReference type="Proteomes" id="UP000292459"/>
    </source>
</evidence>
<keyword evidence="4" id="KW-0716">Sensory transduction</keyword>
<evidence type="ECO:0000313" key="15">
    <source>
        <dbReference type="EMBL" id="RZM77228.1"/>
    </source>
</evidence>
<organism evidence="15 16">
    <name type="scientific">Leptolyngbya iicbica LK</name>
    <dbReference type="NCBI Taxonomy" id="2294035"/>
    <lineage>
        <taxon>Bacteria</taxon>
        <taxon>Bacillati</taxon>
        <taxon>Cyanobacteriota</taxon>
        <taxon>Cyanophyceae</taxon>
        <taxon>Leptolyngbyales</taxon>
        <taxon>Leptolyngbyaceae</taxon>
        <taxon>Leptolyngbya group</taxon>
        <taxon>Leptolyngbya</taxon>
        <taxon>Leptolyngbya iicbica</taxon>
    </lineage>
</organism>
<feature type="transmembrane region" description="Helical" evidence="14">
    <location>
        <begin position="227"/>
        <end position="248"/>
    </location>
</feature>
<keyword evidence="6 12" id="KW-0681">Retinal protein</keyword>
<sequence length="281" mass="30846">MEYITIASVPTELTANQFSLVYNAFSLCIAAMFAAALFFFNAKSQVGRKYQVAVIISGVVVSIAGYHYFRIFNSWEAAYALQGSTYLATEELFNDAYRYVDWLLTVPLLLIEAVAVLALSKEVARPLLIKLATAAVLMIGTGYVGEVADSITTRAIWGAVSTLPFLYILFILWTELSQAVERQDRRVKTLLNGMRFLLLFSWGVYPIAYLLPELGIAGATATVGVQVGYTIADLLAKPVFGLLVFSIARVKTQIDEAQVADQRPVTDTNGNRAEDLVGSTR</sequence>
<keyword evidence="9 14" id="KW-0472">Membrane</keyword>
<dbReference type="Gene3D" id="1.20.1070.10">
    <property type="entry name" value="Rhodopsin 7-helix transmembrane proteins"/>
    <property type="match status" value="1"/>
</dbReference>
<feature type="transmembrane region" description="Helical" evidence="14">
    <location>
        <begin position="127"/>
        <end position="144"/>
    </location>
</feature>
<feature type="site" description="Responsible for spectral tuning" evidence="11">
    <location>
        <position position="109"/>
    </location>
</feature>
<reference evidence="15 16" key="1">
    <citation type="submission" date="2018-11" db="EMBL/GenBank/DDBJ databases">
        <title>Whole genome sequencing of an environmental sample.</title>
        <authorList>
            <person name="Sarangi A.N."/>
            <person name="Singh D."/>
            <person name="Tripathy S."/>
        </authorList>
    </citation>
    <scope>NUCLEOTIDE SEQUENCE [LARGE SCALE GENOMIC DNA]</scope>
    <source>
        <strain evidence="15 16">Lakshadweep</strain>
    </source>
</reference>
<keyword evidence="7 14" id="KW-1133">Transmembrane helix</keyword>
<feature type="site" description="Primary proton acceptor" evidence="11">
    <location>
        <position position="101"/>
    </location>
</feature>
<evidence type="ECO:0000256" key="9">
    <source>
        <dbReference type="ARBA" id="ARBA00023136"/>
    </source>
</evidence>
<evidence type="ECO:0000256" key="5">
    <source>
        <dbReference type="ARBA" id="ARBA00022692"/>
    </source>
</evidence>
<evidence type="ECO:0000256" key="12">
    <source>
        <dbReference type="PIRSR" id="PIRSR038142-50"/>
    </source>
</evidence>
<dbReference type="GO" id="GO:0010461">
    <property type="term" value="F:light-activated monoatomic ion channel activity"/>
    <property type="evidence" value="ECO:0007669"/>
    <property type="project" value="InterPro"/>
</dbReference>
<feature type="transmembrane region" description="Helical" evidence="14">
    <location>
        <begin position="156"/>
        <end position="176"/>
    </location>
</feature>
<dbReference type="FunFam" id="1.20.1070.10:FF:000965">
    <property type="entry name" value="Gll0198 protein"/>
    <property type="match status" value="1"/>
</dbReference>
<comment type="caution">
    <text evidence="15">The sequence shown here is derived from an EMBL/GenBank/DDBJ whole genome shotgun (WGS) entry which is preliminary data.</text>
</comment>
<evidence type="ECO:0000256" key="1">
    <source>
        <dbReference type="ARBA" id="ARBA00004141"/>
    </source>
</evidence>
<dbReference type="SMART" id="SM01021">
    <property type="entry name" value="Bac_rhodopsin"/>
    <property type="match status" value="1"/>
</dbReference>
<proteinExistence type="inferred from homology"/>
<feature type="modified residue" description="N6-(retinylidene)lysine" evidence="12">
    <location>
        <position position="237"/>
    </location>
</feature>
<dbReference type="Proteomes" id="UP000292459">
    <property type="component" value="Unassembled WGS sequence"/>
</dbReference>
<feature type="region of interest" description="Disordered" evidence="13">
    <location>
        <begin position="261"/>
        <end position="281"/>
    </location>
</feature>
<feature type="site" description="Primary proton donor" evidence="11">
    <location>
        <position position="112"/>
    </location>
</feature>
<dbReference type="SUPFAM" id="SSF81321">
    <property type="entry name" value="Family A G protein-coupled receptor-like"/>
    <property type="match status" value="1"/>
</dbReference>
<dbReference type="OrthoDB" id="30586at2"/>
<dbReference type="InterPro" id="IPR018229">
    <property type="entry name" value="Rhodopsin_retinal_BS"/>
</dbReference>
<dbReference type="PIRSF" id="PIRSF038142">
    <property type="entry name" value="Rhodopsin_bac_prd"/>
    <property type="match status" value="1"/>
</dbReference>
<dbReference type="GO" id="GO:0016020">
    <property type="term" value="C:membrane"/>
    <property type="evidence" value="ECO:0007669"/>
    <property type="project" value="UniProtKB-SubCell"/>
</dbReference>
<gene>
    <name evidence="15" type="ORF">DYY88_16405</name>
</gene>
<dbReference type="EMBL" id="QVFV01000004">
    <property type="protein sequence ID" value="RZM77228.1"/>
    <property type="molecule type" value="Genomic_DNA"/>
</dbReference>
<comment type="subcellular location">
    <subcellularLocation>
        <location evidence="1">Membrane</location>
        <topology evidence="1">Multi-pass membrane protein</topology>
    </subcellularLocation>
</comment>
<dbReference type="GO" id="GO:0007602">
    <property type="term" value="P:phototransduction"/>
    <property type="evidence" value="ECO:0007669"/>
    <property type="project" value="UniProtKB-KW"/>
</dbReference>
<evidence type="ECO:0000256" key="2">
    <source>
        <dbReference type="ARBA" id="ARBA00008130"/>
    </source>
</evidence>
<evidence type="ECO:0000256" key="8">
    <source>
        <dbReference type="ARBA" id="ARBA00022991"/>
    </source>
</evidence>
<dbReference type="RefSeq" id="WP_044151149.1">
    <property type="nucleotide sequence ID" value="NZ_QVFV01000004.1"/>
</dbReference>
<keyword evidence="16" id="KW-1185">Reference proteome</keyword>
<feature type="transmembrane region" description="Helical" evidence="14">
    <location>
        <begin position="52"/>
        <end position="69"/>
    </location>
</feature>
<comment type="similarity">
    <text evidence="2">Belongs to the archaeal/bacterial/fungal opsin family.</text>
</comment>
<evidence type="ECO:0000256" key="11">
    <source>
        <dbReference type="PIRSR" id="PIRSR038142-1"/>
    </source>
</evidence>
<feature type="transmembrane region" description="Helical" evidence="14">
    <location>
        <begin position="20"/>
        <end position="40"/>
    </location>
</feature>
<keyword evidence="3" id="KW-0600">Photoreceptor protein</keyword>
<dbReference type="PRINTS" id="PR00251">
    <property type="entry name" value="BACTRLOPSIN"/>
</dbReference>